<gene>
    <name evidence="1" type="ORF">SAMN05421687_11536</name>
</gene>
<proteinExistence type="predicted"/>
<dbReference type="AlphaFoldDB" id="A0A1N7KQ21"/>
<dbReference type="EMBL" id="FTOC01000015">
    <property type="protein sequence ID" value="SIS63645.1"/>
    <property type="molecule type" value="Genomic_DNA"/>
</dbReference>
<evidence type="ECO:0000313" key="2">
    <source>
        <dbReference type="Proteomes" id="UP000187608"/>
    </source>
</evidence>
<keyword evidence="2" id="KW-1185">Reference proteome</keyword>
<accession>A0A1N7KQ21</accession>
<dbReference type="Proteomes" id="UP000187608">
    <property type="component" value="Unassembled WGS sequence"/>
</dbReference>
<dbReference type="STRING" id="570947.SAMN05421687_11536"/>
<name>A0A1N7KQ21_9BACI</name>
<reference evidence="2" key="1">
    <citation type="submission" date="2017-01" db="EMBL/GenBank/DDBJ databases">
        <authorList>
            <person name="Varghese N."/>
            <person name="Submissions S."/>
        </authorList>
    </citation>
    <scope>NUCLEOTIDE SEQUENCE [LARGE SCALE GENOMIC DNA]</scope>
    <source>
        <strain evidence="2">DSM 23127</strain>
    </source>
</reference>
<protein>
    <submittedName>
        <fullName evidence="1">Uncharacterized protein</fullName>
    </submittedName>
</protein>
<sequence length="57" mass="6886">MIYYFRFFIFMIIGQSIWHLVVSSYEEKLLDIVGISFFATLFKWLLDNPWSGKDETE</sequence>
<evidence type="ECO:0000313" key="1">
    <source>
        <dbReference type="EMBL" id="SIS63645.1"/>
    </source>
</evidence>
<organism evidence="1 2">
    <name type="scientific">Salimicrobium flavidum</name>
    <dbReference type="NCBI Taxonomy" id="570947"/>
    <lineage>
        <taxon>Bacteria</taxon>
        <taxon>Bacillati</taxon>
        <taxon>Bacillota</taxon>
        <taxon>Bacilli</taxon>
        <taxon>Bacillales</taxon>
        <taxon>Bacillaceae</taxon>
        <taxon>Salimicrobium</taxon>
    </lineage>
</organism>